<keyword evidence="2" id="KW-1185">Reference proteome</keyword>
<comment type="caution">
    <text evidence="1">The sequence shown here is derived from an EMBL/GenBank/DDBJ whole genome shotgun (WGS) entry which is preliminary data.</text>
</comment>
<evidence type="ECO:0000313" key="2">
    <source>
        <dbReference type="Proteomes" id="UP001197093"/>
    </source>
</evidence>
<reference evidence="1" key="1">
    <citation type="submission" date="2023-02" db="EMBL/GenBank/DDBJ databases">
        <authorList>
            <person name="Palmer J.M."/>
        </authorList>
    </citation>
    <scope>NUCLEOTIDE SEQUENCE</scope>
    <source>
        <strain evidence="1">FW57</strain>
    </source>
</reference>
<name>A0AAD4EPJ0_9PEZI</name>
<sequence length="81" mass="8733">MVDRAANKGSGRGQDSVAEALKEEVIKDDDVGAKVDAVRVPEDEVGAEVDAKREVTEDEVGTKVTAEKDEMCEVKVVWATK</sequence>
<dbReference type="AlphaFoldDB" id="A0AAD4EPJ0"/>
<evidence type="ECO:0000313" key="1">
    <source>
        <dbReference type="EMBL" id="KAG7284916.1"/>
    </source>
</evidence>
<accession>A0AAD4EPJ0</accession>
<organism evidence="1 2">
    <name type="scientific">Staphylotrichum longicolle</name>
    <dbReference type="NCBI Taxonomy" id="669026"/>
    <lineage>
        <taxon>Eukaryota</taxon>
        <taxon>Fungi</taxon>
        <taxon>Dikarya</taxon>
        <taxon>Ascomycota</taxon>
        <taxon>Pezizomycotina</taxon>
        <taxon>Sordariomycetes</taxon>
        <taxon>Sordariomycetidae</taxon>
        <taxon>Sordariales</taxon>
        <taxon>Chaetomiaceae</taxon>
        <taxon>Staphylotrichum</taxon>
    </lineage>
</organism>
<gene>
    <name evidence="1" type="ORF">NEMBOFW57_009531</name>
</gene>
<dbReference type="Proteomes" id="UP001197093">
    <property type="component" value="Unassembled WGS sequence"/>
</dbReference>
<dbReference type="EMBL" id="JAHCVI010000005">
    <property type="protein sequence ID" value="KAG7284916.1"/>
    <property type="molecule type" value="Genomic_DNA"/>
</dbReference>
<protein>
    <submittedName>
        <fullName evidence="1">Uncharacterized protein</fullName>
    </submittedName>
</protein>
<proteinExistence type="predicted"/>